<dbReference type="NCBIfam" id="TIGR01704">
    <property type="entry name" value="MTA_SAH-Nsdase"/>
    <property type="match status" value="1"/>
</dbReference>
<reference evidence="7" key="1">
    <citation type="submission" date="2016-10" db="EMBL/GenBank/DDBJ databases">
        <title>Sequence of Gallionella enrichment culture.</title>
        <authorList>
            <person name="Poehlein A."/>
            <person name="Muehling M."/>
            <person name="Daniel R."/>
        </authorList>
    </citation>
    <scope>NUCLEOTIDE SEQUENCE</scope>
</reference>
<keyword evidence="7" id="KW-0326">Glycosidase</keyword>
<dbReference type="EMBL" id="MLJW01000015">
    <property type="protein sequence ID" value="OIR13240.1"/>
    <property type="molecule type" value="Genomic_DNA"/>
</dbReference>
<proteinExistence type="predicted"/>
<keyword evidence="3" id="KW-0028">Amino-acid biosynthesis</keyword>
<evidence type="ECO:0000256" key="5">
    <source>
        <dbReference type="ARBA" id="ARBA00023167"/>
    </source>
</evidence>
<dbReference type="InterPro" id="IPR035994">
    <property type="entry name" value="Nucleoside_phosphorylase_sf"/>
</dbReference>
<feature type="domain" description="Nucleoside phosphorylase" evidence="6">
    <location>
        <begin position="41"/>
        <end position="278"/>
    </location>
</feature>
<dbReference type="CDD" id="cd09008">
    <property type="entry name" value="MTAN"/>
    <property type="match status" value="1"/>
</dbReference>
<evidence type="ECO:0000256" key="3">
    <source>
        <dbReference type="ARBA" id="ARBA00022605"/>
    </source>
</evidence>
<dbReference type="AlphaFoldDB" id="A0A1J5TAH1"/>
<dbReference type="GO" id="GO:0008782">
    <property type="term" value="F:adenosylhomocysteine nucleosidase activity"/>
    <property type="evidence" value="ECO:0007669"/>
    <property type="project" value="UniProtKB-EC"/>
</dbReference>
<dbReference type="PANTHER" id="PTHR46832:SF1">
    <property type="entry name" value="5'-METHYLTHIOADENOSINE_S-ADENOSYLHOMOCYSTEINE NUCLEOSIDASE"/>
    <property type="match status" value="1"/>
</dbReference>
<dbReference type="GO" id="GO:0008930">
    <property type="term" value="F:methylthioadenosine nucleosidase activity"/>
    <property type="evidence" value="ECO:0007669"/>
    <property type="project" value="InterPro"/>
</dbReference>
<comment type="caution">
    <text evidence="7">The sequence shown here is derived from an EMBL/GenBank/DDBJ whole genome shotgun (WGS) entry which is preliminary data.</text>
</comment>
<dbReference type="PANTHER" id="PTHR46832">
    <property type="entry name" value="5'-METHYLTHIOADENOSINE/S-ADENOSYLHOMOCYSTEINE NUCLEOSIDASE"/>
    <property type="match status" value="1"/>
</dbReference>
<dbReference type="GO" id="GO:0009164">
    <property type="term" value="P:nucleoside catabolic process"/>
    <property type="evidence" value="ECO:0007669"/>
    <property type="project" value="InterPro"/>
</dbReference>
<evidence type="ECO:0000313" key="7">
    <source>
        <dbReference type="EMBL" id="OIR13240.1"/>
    </source>
</evidence>
<keyword evidence="4 7" id="KW-0378">Hydrolase</keyword>
<gene>
    <name evidence="7" type="primary">mtnN_1</name>
    <name evidence="7" type="ORF">GALL_56250</name>
</gene>
<accession>A0A1J5TAH1</accession>
<evidence type="ECO:0000259" key="6">
    <source>
        <dbReference type="Pfam" id="PF01048"/>
    </source>
</evidence>
<evidence type="ECO:0000256" key="4">
    <source>
        <dbReference type="ARBA" id="ARBA00022801"/>
    </source>
</evidence>
<dbReference type="UniPathway" id="UPA00904">
    <property type="reaction ID" value="UER00871"/>
</dbReference>
<dbReference type="SUPFAM" id="SSF53167">
    <property type="entry name" value="Purine and uridine phosphorylases"/>
    <property type="match status" value="1"/>
</dbReference>
<name>A0A1J5TAH1_9ZZZZ</name>
<dbReference type="GO" id="GO:0019509">
    <property type="term" value="P:L-methionine salvage from methylthioadenosine"/>
    <property type="evidence" value="ECO:0007669"/>
    <property type="project" value="UniProtKB-UniPathway"/>
</dbReference>
<keyword evidence="5" id="KW-0486">Methionine biosynthesis</keyword>
<dbReference type="Pfam" id="PF01048">
    <property type="entry name" value="PNP_UDP_1"/>
    <property type="match status" value="1"/>
</dbReference>
<evidence type="ECO:0000256" key="1">
    <source>
        <dbReference type="ARBA" id="ARBA00004945"/>
    </source>
</evidence>
<dbReference type="InterPro" id="IPR000845">
    <property type="entry name" value="Nucleoside_phosphorylase_d"/>
</dbReference>
<evidence type="ECO:0000256" key="2">
    <source>
        <dbReference type="ARBA" id="ARBA00011974"/>
    </source>
</evidence>
<sequence length="282" mass="31056">MRRTFFICILLFVFQSSKAQGLLARAEDDPNYFPVPSNNIVAIIGAFETEVELLKNKIENKQEQIIEGIHFYTGTLNGKQIVLTRAGIGKVNAAISTTLLLEHFHPKDILFSGIAGAMNPALHAGDIVVAKQLAYHDYGRLSADSLEKWGTLNPYNFNRNPIYFPCDSVLIATAQVAAHKTNLKNINEKTPKIFFGTIVTGDVFLADSKKNKAIREAYHADATEMEGAAVAQVCYQQRVPFLIIRSLSDSADDSATLDFVKYGKMAAENSAALVLSILLLMK</sequence>
<dbReference type="EC" id="3.2.2.9" evidence="2"/>
<dbReference type="GO" id="GO:0005829">
    <property type="term" value="C:cytosol"/>
    <property type="evidence" value="ECO:0007669"/>
    <property type="project" value="TreeGrafter"/>
</dbReference>
<dbReference type="NCBIfam" id="NF004079">
    <property type="entry name" value="PRK05584.1"/>
    <property type="match status" value="1"/>
</dbReference>
<dbReference type="Gene3D" id="3.40.50.1580">
    <property type="entry name" value="Nucleoside phosphorylase domain"/>
    <property type="match status" value="1"/>
</dbReference>
<comment type="pathway">
    <text evidence="1">Amino-acid biosynthesis; L-methionine biosynthesis via salvage pathway; S-methyl-5-thio-alpha-D-ribose 1-phosphate from S-methyl-5'-thioadenosine (hydrolase route): step 1/2.</text>
</comment>
<dbReference type="GO" id="GO:0019284">
    <property type="term" value="P:L-methionine salvage from S-adenosylmethionine"/>
    <property type="evidence" value="ECO:0007669"/>
    <property type="project" value="TreeGrafter"/>
</dbReference>
<organism evidence="7">
    <name type="scientific">mine drainage metagenome</name>
    <dbReference type="NCBI Taxonomy" id="410659"/>
    <lineage>
        <taxon>unclassified sequences</taxon>
        <taxon>metagenomes</taxon>
        <taxon>ecological metagenomes</taxon>
    </lineage>
</organism>
<dbReference type="InterPro" id="IPR010049">
    <property type="entry name" value="MTA_SAH_Nsdase"/>
</dbReference>
<protein>
    <recommendedName>
        <fullName evidence="2">adenosylhomocysteine nucleosidase</fullName>
        <ecNumber evidence="2">3.2.2.9</ecNumber>
    </recommendedName>
</protein>